<feature type="transmembrane region" description="Helical" evidence="8">
    <location>
        <begin position="404"/>
        <end position="422"/>
    </location>
</feature>
<feature type="transmembrane region" description="Helical" evidence="8">
    <location>
        <begin position="225"/>
        <end position="247"/>
    </location>
</feature>
<evidence type="ECO:0000256" key="4">
    <source>
        <dbReference type="ARBA" id="ARBA00022692"/>
    </source>
</evidence>
<dbReference type="InterPro" id="IPR001734">
    <property type="entry name" value="Na/solute_symporter"/>
</dbReference>
<name>A0A4Z0R7N6_9FIRM</name>
<feature type="transmembrane region" description="Helical" evidence="8">
    <location>
        <begin position="153"/>
        <end position="171"/>
    </location>
</feature>
<evidence type="ECO:0000313" key="10">
    <source>
        <dbReference type="Proteomes" id="UP000298460"/>
    </source>
</evidence>
<proteinExistence type="inferred from homology"/>
<dbReference type="Gene3D" id="1.20.1730.10">
    <property type="entry name" value="Sodium/glucose cotransporter"/>
    <property type="match status" value="1"/>
</dbReference>
<evidence type="ECO:0000256" key="5">
    <source>
        <dbReference type="ARBA" id="ARBA00022989"/>
    </source>
</evidence>
<evidence type="ECO:0000313" key="9">
    <source>
        <dbReference type="EMBL" id="TGE38544.1"/>
    </source>
</evidence>
<dbReference type="Proteomes" id="UP000298460">
    <property type="component" value="Unassembled WGS sequence"/>
</dbReference>
<dbReference type="CDD" id="cd10322">
    <property type="entry name" value="SLC5sbd"/>
    <property type="match status" value="1"/>
</dbReference>
<dbReference type="Pfam" id="PF00474">
    <property type="entry name" value="SSF"/>
    <property type="match status" value="1"/>
</dbReference>
<feature type="transmembrane region" description="Helical" evidence="8">
    <location>
        <begin position="183"/>
        <end position="205"/>
    </location>
</feature>
<dbReference type="EMBL" id="SPQQ01000003">
    <property type="protein sequence ID" value="TGE38544.1"/>
    <property type="molecule type" value="Genomic_DNA"/>
</dbReference>
<dbReference type="PANTHER" id="PTHR48086">
    <property type="entry name" value="SODIUM/PROLINE SYMPORTER-RELATED"/>
    <property type="match status" value="1"/>
</dbReference>
<feature type="transmembrane region" description="Helical" evidence="8">
    <location>
        <begin position="72"/>
        <end position="89"/>
    </location>
</feature>
<comment type="similarity">
    <text evidence="2 7">Belongs to the sodium:solute symporter (SSF) (TC 2.A.21) family.</text>
</comment>
<dbReference type="GO" id="GO:0022857">
    <property type="term" value="F:transmembrane transporter activity"/>
    <property type="evidence" value="ECO:0007669"/>
    <property type="project" value="InterPro"/>
</dbReference>
<sequence length="483" mass="51520">MIAMLVFLYFVLTAGIGIYMVRQKSSITDFFVAKKGLTAGLIIPLLFAELIAGAGTVGNAATAFQIGISSVWVNWGMSIGCVLVLYLAAKMYRVFSLKYGTVSVPQVYMQRFDAKTRTVMMVILVAVYLIIFAQQPVAAAGIMGPLLGMDKVMLTWIVGVVFIFLTLTGGMKGLAWMNVLHSLVMYIGLGIVCYAAVKTAGGLGHMQAVLPAKMFAFNQPNMLTVVGWVLGTALSFFAASTVVVVIFGAKGMSSVKNGILWASGLVIIFALFPALIGMAGKVLMPTASANSILYVVANKLGPVYAVMASMGILAAILSTAPALLLICTTMLTQDMVRVLKPGISEKEEMKWARILTIVLGLIATYFGMQSTSILAQMAGAFQIRSVAGVVLLVAIFWPRVDSRAAFWSMLLGGIVAAVWHFAGNPYCTSLYPSLAVGVPILVILTLMANKPVSDGYARYLLATHETAGGDESYPEPKKPNITP</sequence>
<dbReference type="GO" id="GO:0005886">
    <property type="term" value="C:plasma membrane"/>
    <property type="evidence" value="ECO:0007669"/>
    <property type="project" value="TreeGrafter"/>
</dbReference>
<protein>
    <submittedName>
        <fullName evidence="9">Sodium:solute symporter family protein</fullName>
    </submittedName>
</protein>
<keyword evidence="4 8" id="KW-0812">Transmembrane</keyword>
<dbReference type="RefSeq" id="WP_135546700.1">
    <property type="nucleotide sequence ID" value="NZ_SPQQ01000003.1"/>
</dbReference>
<feature type="transmembrane region" description="Helical" evidence="8">
    <location>
        <begin position="259"/>
        <end position="283"/>
    </location>
</feature>
<comment type="subcellular location">
    <subcellularLocation>
        <location evidence="1">Membrane</location>
        <topology evidence="1">Multi-pass membrane protein</topology>
    </subcellularLocation>
</comment>
<feature type="transmembrane region" description="Helical" evidence="8">
    <location>
        <begin position="6"/>
        <end position="21"/>
    </location>
</feature>
<gene>
    <name evidence="9" type="ORF">E4K67_11515</name>
</gene>
<feature type="transmembrane region" description="Helical" evidence="8">
    <location>
        <begin position="41"/>
        <end position="66"/>
    </location>
</feature>
<evidence type="ECO:0000256" key="2">
    <source>
        <dbReference type="ARBA" id="ARBA00006434"/>
    </source>
</evidence>
<comment type="caution">
    <text evidence="9">The sequence shown here is derived from an EMBL/GenBank/DDBJ whole genome shotgun (WGS) entry which is preliminary data.</text>
</comment>
<dbReference type="InterPro" id="IPR038377">
    <property type="entry name" value="Na/Glc_symporter_sf"/>
</dbReference>
<dbReference type="AlphaFoldDB" id="A0A4Z0R7N6"/>
<keyword evidence="3" id="KW-0813">Transport</keyword>
<dbReference type="InterPro" id="IPR050277">
    <property type="entry name" value="Sodium:Solute_Symporter"/>
</dbReference>
<evidence type="ECO:0000256" key="3">
    <source>
        <dbReference type="ARBA" id="ARBA00022448"/>
    </source>
</evidence>
<accession>A0A4Z0R7N6</accession>
<evidence type="ECO:0000256" key="6">
    <source>
        <dbReference type="ARBA" id="ARBA00023136"/>
    </source>
</evidence>
<feature type="transmembrane region" description="Helical" evidence="8">
    <location>
        <begin position="428"/>
        <end position="448"/>
    </location>
</feature>
<keyword evidence="10" id="KW-1185">Reference proteome</keyword>
<dbReference type="OrthoDB" id="9766407at2"/>
<feature type="transmembrane region" description="Helical" evidence="8">
    <location>
        <begin position="119"/>
        <end position="147"/>
    </location>
</feature>
<dbReference type="PANTHER" id="PTHR48086:SF7">
    <property type="entry name" value="SODIUM-SOLUTE SYMPORTER-RELATED"/>
    <property type="match status" value="1"/>
</dbReference>
<feature type="transmembrane region" description="Helical" evidence="8">
    <location>
        <begin position="303"/>
        <end position="331"/>
    </location>
</feature>
<evidence type="ECO:0000256" key="7">
    <source>
        <dbReference type="RuleBase" id="RU362091"/>
    </source>
</evidence>
<feature type="transmembrane region" description="Helical" evidence="8">
    <location>
        <begin position="351"/>
        <end position="368"/>
    </location>
</feature>
<feature type="transmembrane region" description="Helical" evidence="8">
    <location>
        <begin position="374"/>
        <end position="397"/>
    </location>
</feature>
<dbReference type="PROSITE" id="PS50283">
    <property type="entry name" value="NA_SOLUT_SYMP_3"/>
    <property type="match status" value="1"/>
</dbReference>
<evidence type="ECO:0000256" key="1">
    <source>
        <dbReference type="ARBA" id="ARBA00004141"/>
    </source>
</evidence>
<organism evidence="9 10">
    <name type="scientific">Desulfosporosinus fructosivorans</name>
    <dbReference type="NCBI Taxonomy" id="2018669"/>
    <lineage>
        <taxon>Bacteria</taxon>
        <taxon>Bacillati</taxon>
        <taxon>Bacillota</taxon>
        <taxon>Clostridia</taxon>
        <taxon>Eubacteriales</taxon>
        <taxon>Desulfitobacteriaceae</taxon>
        <taxon>Desulfosporosinus</taxon>
    </lineage>
</organism>
<evidence type="ECO:0000256" key="8">
    <source>
        <dbReference type="SAM" id="Phobius"/>
    </source>
</evidence>
<reference evidence="9 10" key="1">
    <citation type="submission" date="2019-03" db="EMBL/GenBank/DDBJ databases">
        <title>Draft Genome Sequence of Desulfosporosinus fructosivorans Strain 63.6F, Isolated from Marine Sediment in the Baltic Sea.</title>
        <authorList>
            <person name="Hausmann B."/>
            <person name="Vandieken V."/>
            <person name="Pjevac P."/>
            <person name="Schreck K."/>
            <person name="Herbold C.W."/>
            <person name="Loy A."/>
        </authorList>
    </citation>
    <scope>NUCLEOTIDE SEQUENCE [LARGE SCALE GENOMIC DNA]</scope>
    <source>
        <strain evidence="9 10">63.6F</strain>
    </source>
</reference>
<keyword evidence="6 8" id="KW-0472">Membrane</keyword>
<keyword evidence="5 8" id="KW-1133">Transmembrane helix</keyword>